<dbReference type="FunFam" id="1.10.10.10:FF:000001">
    <property type="entry name" value="LysR family transcriptional regulator"/>
    <property type="match status" value="1"/>
</dbReference>
<protein>
    <submittedName>
        <fullName evidence="6">Transcriptional regulator, LysR-family</fullName>
    </submittedName>
</protein>
<dbReference type="Pfam" id="PF03466">
    <property type="entry name" value="LysR_substrate"/>
    <property type="match status" value="1"/>
</dbReference>
<evidence type="ECO:0000259" key="5">
    <source>
        <dbReference type="PROSITE" id="PS50931"/>
    </source>
</evidence>
<gene>
    <name evidence="6" type="ORF">CNECB9_5490010</name>
</gene>
<dbReference type="Gene3D" id="1.10.10.10">
    <property type="entry name" value="Winged helix-like DNA-binding domain superfamily/Winged helix DNA-binding domain"/>
    <property type="match status" value="1"/>
</dbReference>
<dbReference type="InterPro" id="IPR005119">
    <property type="entry name" value="LysR_subst-bd"/>
</dbReference>
<sequence length="348" mass="38126">MAKSAPMPSAISPTRRRARVPDLHALQVFIAVCESGSMALAAQRLGVSQSAVSQMIRSLEVEYGSQLFDREVRPARPTRAGNILLEMADRLLAEARHVDEELRKRVRLDHAQIRLGCVDSFAATLGPALIRGLSGSARQMQLWSGLTPGLNAQLLGRELDLAICTEVPVAEARIAQRLLFSESWVAVFPKGSHVLPLSKAQDLADRVGDLPLIRYTQRSVIGQQVERYLRHIGVEAAHRFEFDATDPLLSLVAAGLGWAVSTPLCLWQSRVWLDQVELVPIPPSRPGQRDFYLLCRMAEWSDLAEDIARITQTVLTRELVPAIRAMLPGLPADAISAGTAESSSVPTP</sequence>
<keyword evidence="2" id="KW-0805">Transcription regulation</keyword>
<dbReference type="Pfam" id="PF00126">
    <property type="entry name" value="HTH_1"/>
    <property type="match status" value="1"/>
</dbReference>
<dbReference type="PANTHER" id="PTHR30126">
    <property type="entry name" value="HTH-TYPE TRANSCRIPTIONAL REGULATOR"/>
    <property type="match status" value="1"/>
</dbReference>
<dbReference type="AlphaFoldDB" id="A0A1K0IQP0"/>
<reference evidence="6" key="1">
    <citation type="submission" date="2016-09" db="EMBL/GenBank/DDBJ databases">
        <authorList>
            <person name="Capua I."/>
            <person name="De Benedictis P."/>
            <person name="Joannis T."/>
            <person name="Lombin L.H."/>
            <person name="Cattoli G."/>
        </authorList>
    </citation>
    <scope>NUCLEOTIDE SEQUENCE</scope>
    <source>
        <strain evidence="6">B9</strain>
    </source>
</reference>
<keyword evidence="3" id="KW-0238">DNA-binding</keyword>
<dbReference type="InterPro" id="IPR036390">
    <property type="entry name" value="WH_DNA-bd_sf"/>
</dbReference>
<evidence type="ECO:0000256" key="2">
    <source>
        <dbReference type="ARBA" id="ARBA00023015"/>
    </source>
</evidence>
<dbReference type="PROSITE" id="PS50931">
    <property type="entry name" value="HTH_LYSR"/>
    <property type="match status" value="1"/>
</dbReference>
<dbReference type="GO" id="GO:0003700">
    <property type="term" value="F:DNA-binding transcription factor activity"/>
    <property type="evidence" value="ECO:0007669"/>
    <property type="project" value="InterPro"/>
</dbReference>
<dbReference type="EMBL" id="FMSH01000500">
    <property type="protein sequence ID" value="SCU98599.1"/>
    <property type="molecule type" value="Genomic_DNA"/>
</dbReference>
<dbReference type="InterPro" id="IPR036388">
    <property type="entry name" value="WH-like_DNA-bd_sf"/>
</dbReference>
<dbReference type="CDD" id="cd05466">
    <property type="entry name" value="PBP2_LTTR_substrate"/>
    <property type="match status" value="1"/>
</dbReference>
<dbReference type="RefSeq" id="WP_340530147.1">
    <property type="nucleotide sequence ID" value="NZ_FMSH01000500.1"/>
</dbReference>
<dbReference type="SUPFAM" id="SSF46785">
    <property type="entry name" value="Winged helix' DNA-binding domain"/>
    <property type="match status" value="1"/>
</dbReference>
<dbReference type="SUPFAM" id="SSF53850">
    <property type="entry name" value="Periplasmic binding protein-like II"/>
    <property type="match status" value="1"/>
</dbReference>
<accession>A0A1K0IQP0</accession>
<dbReference type="PANTHER" id="PTHR30126:SF40">
    <property type="entry name" value="HTH-TYPE TRANSCRIPTIONAL REGULATOR GLTR"/>
    <property type="match status" value="1"/>
</dbReference>
<proteinExistence type="inferred from homology"/>
<dbReference type="InterPro" id="IPR000847">
    <property type="entry name" value="LysR_HTH_N"/>
</dbReference>
<keyword evidence="4" id="KW-0804">Transcription</keyword>
<feature type="domain" description="HTH lysR-type" evidence="5">
    <location>
        <begin position="21"/>
        <end position="78"/>
    </location>
</feature>
<organism evidence="6">
    <name type="scientific">Cupriavidus necator</name>
    <name type="common">Alcaligenes eutrophus</name>
    <name type="synonym">Ralstonia eutropha</name>
    <dbReference type="NCBI Taxonomy" id="106590"/>
    <lineage>
        <taxon>Bacteria</taxon>
        <taxon>Pseudomonadati</taxon>
        <taxon>Pseudomonadota</taxon>
        <taxon>Betaproteobacteria</taxon>
        <taxon>Burkholderiales</taxon>
        <taxon>Burkholderiaceae</taxon>
        <taxon>Cupriavidus</taxon>
    </lineage>
</organism>
<evidence type="ECO:0000256" key="4">
    <source>
        <dbReference type="ARBA" id="ARBA00023163"/>
    </source>
</evidence>
<evidence type="ECO:0000256" key="3">
    <source>
        <dbReference type="ARBA" id="ARBA00023125"/>
    </source>
</evidence>
<name>A0A1K0IQP0_CUPNE</name>
<evidence type="ECO:0000256" key="1">
    <source>
        <dbReference type="ARBA" id="ARBA00009437"/>
    </source>
</evidence>
<dbReference type="Gene3D" id="3.40.190.10">
    <property type="entry name" value="Periplasmic binding protein-like II"/>
    <property type="match status" value="2"/>
</dbReference>
<evidence type="ECO:0000313" key="6">
    <source>
        <dbReference type="EMBL" id="SCU98599.1"/>
    </source>
</evidence>
<dbReference type="PRINTS" id="PR00039">
    <property type="entry name" value="HTHLYSR"/>
</dbReference>
<dbReference type="GO" id="GO:0000976">
    <property type="term" value="F:transcription cis-regulatory region binding"/>
    <property type="evidence" value="ECO:0007669"/>
    <property type="project" value="TreeGrafter"/>
</dbReference>
<comment type="similarity">
    <text evidence="1">Belongs to the LysR transcriptional regulatory family.</text>
</comment>